<dbReference type="AlphaFoldDB" id="A0A2X0MNV0"/>
<feature type="region of interest" description="Disordered" evidence="1">
    <location>
        <begin position="475"/>
        <end position="501"/>
    </location>
</feature>
<evidence type="ECO:0000313" key="3">
    <source>
        <dbReference type="Proteomes" id="UP000249464"/>
    </source>
</evidence>
<dbReference type="EMBL" id="FQNC01000096">
    <property type="protein sequence ID" value="SGZ29497.1"/>
    <property type="molecule type" value="Genomic_DNA"/>
</dbReference>
<protein>
    <submittedName>
        <fullName evidence="2">BQ5605_C051g12520 protein</fullName>
    </submittedName>
</protein>
<keyword evidence="3" id="KW-1185">Reference proteome</keyword>
<gene>
    <name evidence="2" type="primary">BQ5605_C051g12520</name>
    <name evidence="2" type="ORF">BQ5605_C051G12520</name>
</gene>
<organism evidence="2 3">
    <name type="scientific">Microbotryum silenes-dioicae</name>
    <dbReference type="NCBI Taxonomy" id="796604"/>
    <lineage>
        <taxon>Eukaryota</taxon>
        <taxon>Fungi</taxon>
        <taxon>Dikarya</taxon>
        <taxon>Basidiomycota</taxon>
        <taxon>Pucciniomycotina</taxon>
        <taxon>Microbotryomycetes</taxon>
        <taxon>Microbotryales</taxon>
        <taxon>Microbotryaceae</taxon>
        <taxon>Microbotryum</taxon>
    </lineage>
</organism>
<evidence type="ECO:0000313" key="2">
    <source>
        <dbReference type="EMBL" id="SGZ29497.1"/>
    </source>
</evidence>
<feature type="compositionally biased region" description="Polar residues" evidence="1">
    <location>
        <begin position="308"/>
        <end position="319"/>
    </location>
</feature>
<feature type="compositionally biased region" description="Polar residues" evidence="1">
    <location>
        <begin position="285"/>
        <end position="300"/>
    </location>
</feature>
<feature type="region of interest" description="Disordered" evidence="1">
    <location>
        <begin position="264"/>
        <end position="398"/>
    </location>
</feature>
<reference evidence="2 3" key="1">
    <citation type="submission" date="2016-11" db="EMBL/GenBank/DDBJ databases">
        <authorList>
            <person name="Jaros S."/>
            <person name="Januszkiewicz K."/>
            <person name="Wedrychowicz H."/>
        </authorList>
    </citation>
    <scope>NUCLEOTIDE SEQUENCE [LARGE SCALE GENOMIC DNA]</scope>
</reference>
<name>A0A2X0MNV0_9BASI</name>
<accession>A0A2X0MNV0</accession>
<evidence type="ECO:0000256" key="1">
    <source>
        <dbReference type="SAM" id="MobiDB-lite"/>
    </source>
</evidence>
<dbReference type="Proteomes" id="UP000249464">
    <property type="component" value="Unassembled WGS sequence"/>
</dbReference>
<sequence>MAYRRSQHYFRDNWVLLATVCYSPSARSLFPILYSVGNHDDRASTADILRTYSRFLTMPIIRGGHCQRSHICCRLFSAQIRSSPSHSDWYVARKTGRCGTLERHTQSGVTVDCRGYSDWREGGKRRERFAMLVNTMRNAKSHASIESIAKRTIDEFPVSENWIKWWTRPAIRNVVFKELNGSAERCVATTTNAVESSHLLLIHSCGGERFGPVEGSSTYHEQGNVRAHIKEIKSRNWVPSSYVSDANMPEPSISFAAPARLAGIGFSESPQGPSDLSKGPATPPLSESTKLPPSTSNRSRQQPKNRSRQGNGPTAQSMASKKGSTRVDYPHKRKIPDPPSDEHSSSESSDDVGLTPSIHCNSSEAIPPTDRSIKLHQTSNSKSKGSPPHSDFSGPSRRVPVVPMAVRALNEETSCPKYFCVAQCTKLEAPSGRKYRIPRNRLAFLLSEPESQSEAKRTFTSVEIATPKPASTLTSLERTSAKLPEDSRSAPRVKFAPPKTSTSTSLGSTIVQLHADFLLWIWTWSTNE</sequence>
<feature type="compositionally biased region" description="Basic and acidic residues" evidence="1">
    <location>
        <begin position="479"/>
        <end position="489"/>
    </location>
</feature>
<proteinExistence type="predicted"/>
<feature type="compositionally biased region" description="Polar residues" evidence="1">
    <location>
        <begin position="375"/>
        <end position="384"/>
    </location>
</feature>